<accession>D1CA52</accession>
<dbReference type="KEGG" id="sti:Sthe_3295"/>
<dbReference type="OrthoDB" id="166398at2"/>
<organism evidence="2 3">
    <name type="scientific">Sphaerobacter thermophilus (strain ATCC 49802 / DSM 20745 / KCCM 41009 / NCIMB 13125 / S 6022)</name>
    <dbReference type="NCBI Taxonomy" id="479434"/>
    <lineage>
        <taxon>Bacteria</taxon>
        <taxon>Pseudomonadati</taxon>
        <taxon>Thermomicrobiota</taxon>
        <taxon>Thermomicrobia</taxon>
        <taxon>Sphaerobacterales</taxon>
        <taxon>Sphaerobacterineae</taxon>
        <taxon>Sphaerobacteraceae</taxon>
        <taxon>Sphaerobacter</taxon>
    </lineage>
</organism>
<proteinExistence type="predicted"/>
<protein>
    <submittedName>
        <fullName evidence="2">Uncharacterized protein</fullName>
    </submittedName>
</protein>
<feature type="compositionally biased region" description="Basic and acidic residues" evidence="1">
    <location>
        <begin position="1"/>
        <end position="11"/>
    </location>
</feature>
<name>D1CA52_SPHTD</name>
<dbReference type="AlphaFoldDB" id="D1CA52"/>
<feature type="compositionally biased region" description="Basic residues" evidence="1">
    <location>
        <begin position="190"/>
        <end position="213"/>
    </location>
</feature>
<dbReference type="EMBL" id="CP001824">
    <property type="protein sequence ID" value="ACZ40695.1"/>
    <property type="molecule type" value="Genomic_DNA"/>
</dbReference>
<evidence type="ECO:0000313" key="3">
    <source>
        <dbReference type="Proteomes" id="UP000002027"/>
    </source>
</evidence>
<feature type="region of interest" description="Disordered" evidence="1">
    <location>
        <begin position="181"/>
        <end position="213"/>
    </location>
</feature>
<dbReference type="Proteomes" id="UP000002027">
    <property type="component" value="Chromosome 2"/>
</dbReference>
<dbReference type="InParanoid" id="D1CA52"/>
<reference evidence="2 3" key="2">
    <citation type="journal article" date="2010" name="Stand. Genomic Sci.">
        <title>Complete genome sequence of Desulfohalobium retbaense type strain (HR(100)).</title>
        <authorList>
            <person name="Spring S."/>
            <person name="Nolan M."/>
            <person name="Lapidus A."/>
            <person name="Glavina Del Rio T."/>
            <person name="Copeland A."/>
            <person name="Tice H."/>
            <person name="Cheng J.F."/>
            <person name="Lucas S."/>
            <person name="Land M."/>
            <person name="Chen F."/>
            <person name="Bruce D."/>
            <person name="Goodwin L."/>
            <person name="Pitluck S."/>
            <person name="Ivanova N."/>
            <person name="Mavromatis K."/>
            <person name="Mikhailova N."/>
            <person name="Pati A."/>
            <person name="Chen A."/>
            <person name="Palaniappan K."/>
            <person name="Hauser L."/>
            <person name="Chang Y.J."/>
            <person name="Jeffries C.D."/>
            <person name="Munk C."/>
            <person name="Kiss H."/>
            <person name="Chain P."/>
            <person name="Han C."/>
            <person name="Brettin T."/>
            <person name="Detter J.C."/>
            <person name="Schuler E."/>
            <person name="Goker M."/>
            <person name="Rohde M."/>
            <person name="Bristow J."/>
            <person name="Eisen J.A."/>
            <person name="Markowitz V."/>
            <person name="Hugenholtz P."/>
            <person name="Kyrpides N.C."/>
            <person name="Klenk H.P."/>
        </authorList>
    </citation>
    <scope>NUCLEOTIDE SEQUENCE [LARGE SCALE GENOMIC DNA]</scope>
    <source>
        <strain evidence="3">ATCC 49802 / DSM 20745 / S 6022</strain>
    </source>
</reference>
<keyword evidence="3" id="KW-1185">Reference proteome</keyword>
<sequence>MSQEPEQDRPESGQPVPPDQSPAAEDADPSSRAFLDAVRRTAGWRVSPREVAAAVEAIETSGGTPTPERVARVAAASRGERSQRQRRHADLWRLLGAQLAVHGKRSDPEAQRAFVGRARAAAGEGSDALILRVALEVAANQGPLDPRSVGEITRWLLANVGDDLSDEALTTRVPEAIAALERSRAEARRSGRRPARRSNRAPGRRSAPRRRRR</sequence>
<evidence type="ECO:0000256" key="1">
    <source>
        <dbReference type="SAM" id="MobiDB-lite"/>
    </source>
</evidence>
<gene>
    <name evidence="2" type="ordered locus">Sthe_3295</name>
</gene>
<evidence type="ECO:0000313" key="2">
    <source>
        <dbReference type="EMBL" id="ACZ40695.1"/>
    </source>
</evidence>
<dbReference type="eggNOG" id="ENOG5030TCY">
    <property type="taxonomic scope" value="Bacteria"/>
</dbReference>
<feature type="region of interest" description="Disordered" evidence="1">
    <location>
        <begin position="1"/>
        <end position="31"/>
    </location>
</feature>
<dbReference type="RefSeq" id="WP_012873730.1">
    <property type="nucleotide sequence ID" value="NC_013524.1"/>
</dbReference>
<dbReference type="HOGENOM" id="CLU_1293649_0_0_0"/>
<reference evidence="3" key="1">
    <citation type="submission" date="2009-11" db="EMBL/GenBank/DDBJ databases">
        <title>The complete chromosome 2 of Sphaerobacter thermophilus DSM 20745.</title>
        <authorList>
            <person name="Lucas S."/>
            <person name="Copeland A."/>
            <person name="Lapidus A."/>
            <person name="Glavina del Rio T."/>
            <person name="Dalin E."/>
            <person name="Tice H."/>
            <person name="Bruce D."/>
            <person name="Goodwin L."/>
            <person name="Pitluck S."/>
            <person name="Kyrpides N."/>
            <person name="Mavromatis K."/>
            <person name="Ivanova N."/>
            <person name="Mikhailova N."/>
            <person name="LaButti K.M."/>
            <person name="Clum A."/>
            <person name="Sun H.I."/>
            <person name="Brettin T."/>
            <person name="Detter J.C."/>
            <person name="Han C."/>
            <person name="Larimer F."/>
            <person name="Land M."/>
            <person name="Hauser L."/>
            <person name="Markowitz V."/>
            <person name="Cheng J.F."/>
            <person name="Hugenholtz P."/>
            <person name="Woyke T."/>
            <person name="Wu D."/>
            <person name="Steenblock K."/>
            <person name="Schneider S."/>
            <person name="Pukall R."/>
            <person name="Goeker M."/>
            <person name="Klenk H.P."/>
            <person name="Eisen J.A."/>
        </authorList>
    </citation>
    <scope>NUCLEOTIDE SEQUENCE [LARGE SCALE GENOMIC DNA]</scope>
    <source>
        <strain evidence="3">ATCC 49802 / DSM 20745 / S 6022</strain>
    </source>
</reference>